<dbReference type="GO" id="GO:0005739">
    <property type="term" value="C:mitochondrion"/>
    <property type="evidence" value="ECO:0007669"/>
    <property type="project" value="TreeGrafter"/>
</dbReference>
<accession>A0A183HQ39</accession>
<dbReference type="Proteomes" id="UP000267606">
    <property type="component" value="Unassembled WGS sequence"/>
</dbReference>
<dbReference type="Gene3D" id="3.40.50.720">
    <property type="entry name" value="NAD(P)-binding Rossmann-like Domain"/>
    <property type="match status" value="1"/>
</dbReference>
<reference evidence="2 3" key="2">
    <citation type="submission" date="2018-11" db="EMBL/GenBank/DDBJ databases">
        <authorList>
            <consortium name="Pathogen Informatics"/>
        </authorList>
    </citation>
    <scope>NUCLEOTIDE SEQUENCE [LARGE SCALE GENOMIC DNA]</scope>
</reference>
<evidence type="ECO:0000313" key="4">
    <source>
        <dbReference type="WBParaSite" id="OFLC_0000960001-mRNA-1"/>
    </source>
</evidence>
<dbReference type="GO" id="GO:0006108">
    <property type="term" value="P:malate metabolic process"/>
    <property type="evidence" value="ECO:0007669"/>
    <property type="project" value="TreeGrafter"/>
</dbReference>
<dbReference type="STRING" id="387005.A0A183HQ39"/>
<dbReference type="SUPFAM" id="SSF51735">
    <property type="entry name" value="NAD(P)-binding Rossmann-fold domains"/>
    <property type="match status" value="1"/>
</dbReference>
<reference evidence="4" key="1">
    <citation type="submission" date="2016-06" db="UniProtKB">
        <authorList>
            <consortium name="WormBaseParasite"/>
        </authorList>
    </citation>
    <scope>IDENTIFICATION</scope>
</reference>
<dbReference type="AlphaFoldDB" id="A0A183HQ39"/>
<evidence type="ECO:0000313" key="3">
    <source>
        <dbReference type="Proteomes" id="UP000267606"/>
    </source>
</evidence>
<sequence>MAMINERPIIFALSNPTDNSECTAEEAFTYTNGKVLFASGSPFPDFRLNNKLYKPGQGNNSYVFPGIALGVILFQVRHIDDELFLIAARVIADMVTTKDIEVGRIYPNLKIIRECSIQIALAVAKHCYASK</sequence>
<organism evidence="4">
    <name type="scientific">Onchocerca flexuosa</name>
    <dbReference type="NCBI Taxonomy" id="387005"/>
    <lineage>
        <taxon>Eukaryota</taxon>
        <taxon>Metazoa</taxon>
        <taxon>Ecdysozoa</taxon>
        <taxon>Nematoda</taxon>
        <taxon>Chromadorea</taxon>
        <taxon>Rhabditida</taxon>
        <taxon>Spirurina</taxon>
        <taxon>Spiruromorpha</taxon>
        <taxon>Filarioidea</taxon>
        <taxon>Onchocercidae</taxon>
        <taxon>Onchocerca</taxon>
    </lineage>
</organism>
<dbReference type="SMART" id="SM00919">
    <property type="entry name" value="Malic_M"/>
    <property type="match status" value="1"/>
</dbReference>
<name>A0A183HQ39_9BILA</name>
<dbReference type="InterPro" id="IPR012302">
    <property type="entry name" value="Malic_NAD-bd"/>
</dbReference>
<evidence type="ECO:0000259" key="1">
    <source>
        <dbReference type="SMART" id="SM00919"/>
    </source>
</evidence>
<feature type="domain" description="Malic enzyme NAD-binding" evidence="1">
    <location>
        <begin position="1"/>
        <end position="128"/>
    </location>
</feature>
<dbReference type="PANTHER" id="PTHR23406">
    <property type="entry name" value="MALIC ENZYME-RELATED"/>
    <property type="match status" value="1"/>
</dbReference>
<dbReference type="Pfam" id="PF03949">
    <property type="entry name" value="Malic_M"/>
    <property type="match status" value="1"/>
</dbReference>
<proteinExistence type="predicted"/>
<dbReference type="GO" id="GO:0051287">
    <property type="term" value="F:NAD binding"/>
    <property type="evidence" value="ECO:0007669"/>
    <property type="project" value="InterPro"/>
</dbReference>
<dbReference type="PANTHER" id="PTHR23406:SF90">
    <property type="entry name" value="MALIC ENZYME-RELATED"/>
    <property type="match status" value="1"/>
</dbReference>
<dbReference type="EMBL" id="UZAJ01011947">
    <property type="protein sequence ID" value="VDO61813.1"/>
    <property type="molecule type" value="Genomic_DNA"/>
</dbReference>
<protein>
    <submittedName>
        <fullName evidence="4">Malic_M domain-containing protein</fullName>
    </submittedName>
</protein>
<gene>
    <name evidence="2" type="ORF">OFLC_LOCUS9601</name>
</gene>
<dbReference type="InterPro" id="IPR036291">
    <property type="entry name" value="NAD(P)-bd_dom_sf"/>
</dbReference>
<keyword evidence="3" id="KW-1185">Reference proteome</keyword>
<dbReference type="GO" id="GO:0004473">
    <property type="term" value="F:malate dehydrogenase (decarboxylating) (NADP+) activity"/>
    <property type="evidence" value="ECO:0007669"/>
    <property type="project" value="TreeGrafter"/>
</dbReference>
<evidence type="ECO:0000313" key="2">
    <source>
        <dbReference type="EMBL" id="VDO61813.1"/>
    </source>
</evidence>
<dbReference type="WBParaSite" id="OFLC_0000960001-mRNA-1">
    <property type="protein sequence ID" value="OFLC_0000960001-mRNA-1"/>
    <property type="gene ID" value="OFLC_0000960001"/>
</dbReference>